<dbReference type="EC" id="7.6.2.11" evidence="8"/>
<evidence type="ECO:0000256" key="5">
    <source>
        <dbReference type="ARBA" id="ARBA00022840"/>
    </source>
</evidence>
<evidence type="ECO:0000256" key="4">
    <source>
        <dbReference type="ARBA" id="ARBA00022741"/>
    </source>
</evidence>
<keyword evidence="5 8" id="KW-0067">ATP-binding</keyword>
<keyword evidence="11" id="KW-1185">Reference proteome</keyword>
<dbReference type="GO" id="GO:0005524">
    <property type="term" value="F:ATP binding"/>
    <property type="evidence" value="ECO:0007669"/>
    <property type="project" value="UniProtKB-KW"/>
</dbReference>
<keyword evidence="6 8" id="KW-1278">Translocase</keyword>
<dbReference type="InterPro" id="IPR003593">
    <property type="entry name" value="AAA+_ATPase"/>
</dbReference>
<evidence type="ECO:0000259" key="9">
    <source>
        <dbReference type="PROSITE" id="PS50893"/>
    </source>
</evidence>
<dbReference type="Proteomes" id="UP000463224">
    <property type="component" value="Unassembled WGS sequence"/>
</dbReference>
<gene>
    <name evidence="8 10" type="primary">potA</name>
    <name evidence="10" type="ORF">GN330_00785</name>
</gene>
<dbReference type="GO" id="GO:0043190">
    <property type="term" value="C:ATP-binding cassette (ABC) transporter complex"/>
    <property type="evidence" value="ECO:0007669"/>
    <property type="project" value="InterPro"/>
</dbReference>
<evidence type="ECO:0000256" key="1">
    <source>
        <dbReference type="ARBA" id="ARBA00004417"/>
    </source>
</evidence>
<dbReference type="GO" id="GO:0016887">
    <property type="term" value="F:ATP hydrolysis activity"/>
    <property type="evidence" value="ECO:0007669"/>
    <property type="project" value="InterPro"/>
</dbReference>
<accession>A0A844QA58</accession>
<protein>
    <recommendedName>
        <fullName evidence="8">Spermidine/putrescine import ATP-binding protein PotA</fullName>
        <ecNumber evidence="8">7.6.2.11</ecNumber>
    </recommendedName>
</protein>
<comment type="subcellular location">
    <subcellularLocation>
        <location evidence="1">Cell inner membrane</location>
        <topology evidence="1">Peripheral membrane protein</topology>
    </subcellularLocation>
</comment>
<evidence type="ECO:0000256" key="8">
    <source>
        <dbReference type="RuleBase" id="RU364083"/>
    </source>
</evidence>
<comment type="caution">
    <text evidence="10">The sequence shown here is derived from an EMBL/GenBank/DDBJ whole genome shotgun (WGS) entry which is preliminary data.</text>
</comment>
<evidence type="ECO:0000256" key="3">
    <source>
        <dbReference type="ARBA" id="ARBA00022475"/>
    </source>
</evidence>
<evidence type="ECO:0000313" key="10">
    <source>
        <dbReference type="EMBL" id="MVA95787.1"/>
    </source>
</evidence>
<keyword evidence="2 8" id="KW-0813">Transport</keyword>
<reference evidence="10 11" key="1">
    <citation type="submission" date="2019-12" db="EMBL/GenBank/DDBJ databases">
        <title>Nitratireductor arenosus sp. nov., Isolated from sea sand, Jeju island, South Korea.</title>
        <authorList>
            <person name="Kim W."/>
        </authorList>
    </citation>
    <scope>NUCLEOTIDE SEQUENCE [LARGE SCALE GENOMIC DNA]</scope>
    <source>
        <strain evidence="10 11">CAU 1489</strain>
    </source>
</reference>
<dbReference type="PANTHER" id="PTHR42781">
    <property type="entry name" value="SPERMIDINE/PUTRESCINE IMPORT ATP-BINDING PROTEIN POTA"/>
    <property type="match status" value="1"/>
</dbReference>
<comment type="function">
    <text evidence="8">Part of the ABC transporter complex PotABCD involved in spermidine/putrescine import. Responsible for energy coupling to the transport system.</text>
</comment>
<dbReference type="GO" id="GO:0015417">
    <property type="term" value="F:ABC-type polyamine transporter activity"/>
    <property type="evidence" value="ECO:0007669"/>
    <property type="project" value="UniProtKB-EC"/>
</dbReference>
<dbReference type="FunFam" id="3.40.50.300:FF:000042">
    <property type="entry name" value="Maltose/maltodextrin ABC transporter, ATP-binding protein"/>
    <property type="match status" value="1"/>
</dbReference>
<dbReference type="Pfam" id="PF08402">
    <property type="entry name" value="TOBE_2"/>
    <property type="match status" value="1"/>
</dbReference>
<dbReference type="InterPro" id="IPR003439">
    <property type="entry name" value="ABC_transporter-like_ATP-bd"/>
</dbReference>
<name>A0A844QA58_9HYPH</name>
<dbReference type="PROSITE" id="PS00211">
    <property type="entry name" value="ABC_TRANSPORTER_1"/>
    <property type="match status" value="1"/>
</dbReference>
<comment type="similarity">
    <text evidence="8">Belongs to the ABC transporter superfamily. Spermidine/putrescine importer (TC 3.A.1.11.1) family.</text>
</comment>
<dbReference type="InterPro" id="IPR005893">
    <property type="entry name" value="PotA-like"/>
</dbReference>
<dbReference type="SUPFAM" id="SSF50331">
    <property type="entry name" value="MOP-like"/>
    <property type="match status" value="1"/>
</dbReference>
<evidence type="ECO:0000256" key="7">
    <source>
        <dbReference type="ARBA" id="ARBA00023136"/>
    </source>
</evidence>
<dbReference type="InterPro" id="IPR017871">
    <property type="entry name" value="ABC_transporter-like_CS"/>
</dbReference>
<evidence type="ECO:0000256" key="6">
    <source>
        <dbReference type="ARBA" id="ARBA00022967"/>
    </source>
</evidence>
<evidence type="ECO:0000256" key="2">
    <source>
        <dbReference type="ARBA" id="ARBA00022448"/>
    </source>
</evidence>
<comment type="catalytic activity">
    <reaction evidence="8">
        <text>ATP + H2O + polyamine-[polyamine-binding protein]Side 1 = ADP + phosphate + polyamineSide 2 + [polyamine-binding protein]Side 1.</text>
        <dbReference type="EC" id="7.6.2.11"/>
    </reaction>
</comment>
<dbReference type="EMBL" id="WPHG01000001">
    <property type="protein sequence ID" value="MVA95787.1"/>
    <property type="molecule type" value="Genomic_DNA"/>
</dbReference>
<keyword evidence="4 8" id="KW-0547">Nucleotide-binding</keyword>
<dbReference type="Gene3D" id="2.40.50.100">
    <property type="match status" value="1"/>
</dbReference>
<dbReference type="Pfam" id="PF00005">
    <property type="entry name" value="ABC_tran"/>
    <property type="match status" value="1"/>
</dbReference>
<dbReference type="NCBIfam" id="TIGR01187">
    <property type="entry name" value="potA"/>
    <property type="match status" value="1"/>
</dbReference>
<dbReference type="InterPro" id="IPR027417">
    <property type="entry name" value="P-loop_NTPase"/>
</dbReference>
<dbReference type="PANTHER" id="PTHR42781:SF6">
    <property type="entry name" value="SPERMIDINE_PUTRESCINE IMPORT ATP-BINDING PROTEIN POTA"/>
    <property type="match status" value="1"/>
</dbReference>
<dbReference type="SUPFAM" id="SSF52540">
    <property type="entry name" value="P-loop containing nucleoside triphosphate hydrolases"/>
    <property type="match status" value="1"/>
</dbReference>
<dbReference type="PROSITE" id="PS50893">
    <property type="entry name" value="ABC_TRANSPORTER_2"/>
    <property type="match status" value="1"/>
</dbReference>
<dbReference type="SMART" id="SM00382">
    <property type="entry name" value="AAA"/>
    <property type="match status" value="1"/>
</dbReference>
<comment type="subunit">
    <text evidence="8">The complex is composed of two ATP-binding proteins (PotA), two transmembrane proteins (PotB and PotC) and a solute-binding protein (PotD).</text>
</comment>
<dbReference type="InterPro" id="IPR013611">
    <property type="entry name" value="Transp-assoc_OB_typ2"/>
</dbReference>
<evidence type="ECO:0000313" key="11">
    <source>
        <dbReference type="Proteomes" id="UP000463224"/>
    </source>
</evidence>
<organism evidence="10 11">
    <name type="scientific">Nitratireductor arenosus</name>
    <dbReference type="NCBI Taxonomy" id="2682096"/>
    <lineage>
        <taxon>Bacteria</taxon>
        <taxon>Pseudomonadati</taxon>
        <taxon>Pseudomonadota</taxon>
        <taxon>Alphaproteobacteria</taxon>
        <taxon>Hyphomicrobiales</taxon>
        <taxon>Phyllobacteriaceae</taxon>
        <taxon>Nitratireductor</taxon>
    </lineage>
</organism>
<dbReference type="AlphaFoldDB" id="A0A844QA58"/>
<dbReference type="Gene3D" id="3.40.50.300">
    <property type="entry name" value="P-loop containing nucleotide triphosphate hydrolases"/>
    <property type="match status" value="1"/>
</dbReference>
<feature type="domain" description="ABC transporter" evidence="9">
    <location>
        <begin position="12"/>
        <end position="243"/>
    </location>
</feature>
<proteinExistence type="inferred from homology"/>
<keyword evidence="3 8" id="KW-1003">Cell membrane</keyword>
<keyword evidence="7 8" id="KW-0472">Membrane</keyword>
<dbReference type="InterPro" id="IPR050093">
    <property type="entry name" value="ABC_SmlMolc_Importer"/>
</dbReference>
<dbReference type="InterPro" id="IPR008995">
    <property type="entry name" value="Mo/tungstate-bd_C_term_dom"/>
</dbReference>
<sequence>MSGKDRTDDPIVRFSGVRKSYDGETLVVRDLNLDIVRGEFLTLLGPSGSGKTTSLMMLAGFEAPTEGTISIGGKDVTALPPYRRGIGVVFQNYALFPHMTIGQNVGYPLRVRGAAQADIDKRVVEALEMVELGAFADRRPAQLSGGQQQRAALARALVFRPELVLLDEPLGALDKQLREQMQYELKRLHEELKVTMVYVTHDQTEALTMSDRIAVFNDGGIQQLARPSDLYENPQNAFVAEFVGENNRLTGIVTGGSENGVYVDVGGGVSVHARPVGSFAPGDRTVLSLRPERIAVGKDGQWENDFTIEIDKVVYLGDVNRLLLRFAGGSEFAVRVANQGGGPVFQRGDSVRVAWRQSDCLAFPAE</sequence>